<dbReference type="InterPro" id="IPR000175">
    <property type="entry name" value="Na/ntran_symport"/>
</dbReference>
<feature type="transmembrane region" description="Helical" evidence="8">
    <location>
        <begin position="55"/>
        <end position="76"/>
    </location>
</feature>
<evidence type="ECO:0000256" key="6">
    <source>
        <dbReference type="ARBA" id="ARBA00023136"/>
    </source>
</evidence>
<comment type="caution">
    <text evidence="9">The sequence shown here is derived from an EMBL/GenBank/DDBJ whole genome shotgun (WGS) entry which is preliminary data.</text>
</comment>
<dbReference type="GO" id="GO:0016020">
    <property type="term" value="C:membrane"/>
    <property type="evidence" value="ECO:0007669"/>
    <property type="project" value="UniProtKB-SubCell"/>
</dbReference>
<keyword evidence="10" id="KW-1185">Reference proteome</keyword>
<feature type="transmembrane region" description="Helical" evidence="8">
    <location>
        <begin position="96"/>
        <end position="117"/>
    </location>
</feature>
<dbReference type="Proteomes" id="UP001519460">
    <property type="component" value="Unassembled WGS sequence"/>
</dbReference>
<feature type="non-terminal residue" evidence="9">
    <location>
        <position position="202"/>
    </location>
</feature>
<dbReference type="InterPro" id="IPR037272">
    <property type="entry name" value="SNS_sf"/>
</dbReference>
<keyword evidence="4 8" id="KW-0812">Transmembrane</keyword>
<feature type="transmembrane region" description="Helical" evidence="8">
    <location>
        <begin position="137"/>
        <end position="159"/>
    </location>
</feature>
<gene>
    <name evidence="9" type="ORF">BaRGS_00039924</name>
</gene>
<proteinExistence type="inferred from homology"/>
<evidence type="ECO:0000256" key="2">
    <source>
        <dbReference type="ARBA" id="ARBA00006459"/>
    </source>
</evidence>
<dbReference type="PANTHER" id="PTHR11616">
    <property type="entry name" value="SODIUM/CHLORIDE DEPENDENT TRANSPORTER"/>
    <property type="match status" value="1"/>
</dbReference>
<feature type="non-terminal residue" evidence="9">
    <location>
        <position position="1"/>
    </location>
</feature>
<evidence type="ECO:0000256" key="4">
    <source>
        <dbReference type="ARBA" id="ARBA00022692"/>
    </source>
</evidence>
<dbReference type="EMBL" id="JACVVK020000738">
    <property type="protein sequence ID" value="KAK7450679.1"/>
    <property type="molecule type" value="Genomic_DNA"/>
</dbReference>
<organism evidence="9 10">
    <name type="scientific">Batillaria attramentaria</name>
    <dbReference type="NCBI Taxonomy" id="370345"/>
    <lineage>
        <taxon>Eukaryota</taxon>
        <taxon>Metazoa</taxon>
        <taxon>Spiralia</taxon>
        <taxon>Lophotrochozoa</taxon>
        <taxon>Mollusca</taxon>
        <taxon>Gastropoda</taxon>
        <taxon>Caenogastropoda</taxon>
        <taxon>Sorbeoconcha</taxon>
        <taxon>Cerithioidea</taxon>
        <taxon>Batillariidae</taxon>
        <taxon>Batillaria</taxon>
    </lineage>
</organism>
<protein>
    <recommendedName>
        <fullName evidence="11">Sodium-and chloride-dependent glycine transporter 2</fullName>
    </recommendedName>
</protein>
<accession>A0ABD0J1X1</accession>
<dbReference type="PRINTS" id="PR00176">
    <property type="entry name" value="NANEUSMPORT"/>
</dbReference>
<dbReference type="PANTHER" id="PTHR11616:SF321">
    <property type="entry name" value="SODIUM-DEPENDENT NUTRIENT AMINO ACID TRANSPORTER 1-RELATED"/>
    <property type="match status" value="1"/>
</dbReference>
<keyword evidence="3" id="KW-0813">Transport</keyword>
<evidence type="ECO:0000256" key="8">
    <source>
        <dbReference type="SAM" id="Phobius"/>
    </source>
</evidence>
<evidence type="ECO:0000256" key="1">
    <source>
        <dbReference type="ARBA" id="ARBA00004141"/>
    </source>
</evidence>
<evidence type="ECO:0000256" key="5">
    <source>
        <dbReference type="ARBA" id="ARBA00022989"/>
    </source>
</evidence>
<evidence type="ECO:0000256" key="7">
    <source>
        <dbReference type="ARBA" id="ARBA00023180"/>
    </source>
</evidence>
<sequence length="202" mass="23395">FTNLETVLTALCDYFPRHLMRHRMLLTGLFCVFVYIAGLCFVTQGGVYVFQLVDWFLATLTVTIVSLLECVVLGWLYGADRFSEDIQMMIGRKPPVFFRLLWCFATPFLMVVLFVFTLLRYKPPTYGDYHYDVWGSVLGWIVAAVSFVPIPAVVVYKLYRAKGTLLQRLRLTTKPDDCWGPADITRRKLYQRQILQRAPRSA</sequence>
<dbReference type="SUPFAM" id="SSF161070">
    <property type="entry name" value="SNF-like"/>
    <property type="match status" value="1"/>
</dbReference>
<dbReference type="AlphaFoldDB" id="A0ABD0J1X1"/>
<dbReference type="PROSITE" id="PS50267">
    <property type="entry name" value="NA_NEUROTRAN_SYMP_3"/>
    <property type="match status" value="1"/>
</dbReference>
<name>A0ABD0J1X1_9CAEN</name>
<evidence type="ECO:0000256" key="3">
    <source>
        <dbReference type="ARBA" id="ARBA00022448"/>
    </source>
</evidence>
<evidence type="ECO:0000313" key="10">
    <source>
        <dbReference type="Proteomes" id="UP001519460"/>
    </source>
</evidence>
<keyword evidence="6 8" id="KW-0472">Membrane</keyword>
<comment type="subcellular location">
    <subcellularLocation>
        <location evidence="1">Membrane</location>
        <topology evidence="1">Multi-pass membrane protein</topology>
    </subcellularLocation>
</comment>
<feature type="transmembrane region" description="Helical" evidence="8">
    <location>
        <begin position="25"/>
        <end position="49"/>
    </location>
</feature>
<keyword evidence="5 8" id="KW-1133">Transmembrane helix</keyword>
<evidence type="ECO:0000313" key="9">
    <source>
        <dbReference type="EMBL" id="KAK7450679.1"/>
    </source>
</evidence>
<comment type="similarity">
    <text evidence="2">Belongs to the sodium:neurotransmitter symporter (SNF) (TC 2.A.22) family.</text>
</comment>
<keyword evidence="7" id="KW-0325">Glycoprotein</keyword>
<evidence type="ECO:0008006" key="11">
    <source>
        <dbReference type="Google" id="ProtNLM"/>
    </source>
</evidence>
<dbReference type="Pfam" id="PF00209">
    <property type="entry name" value="SNF"/>
    <property type="match status" value="1"/>
</dbReference>
<reference evidence="9 10" key="1">
    <citation type="journal article" date="2023" name="Sci. Data">
        <title>Genome assembly of the Korean intertidal mud-creeper Batillaria attramentaria.</title>
        <authorList>
            <person name="Patra A.K."/>
            <person name="Ho P.T."/>
            <person name="Jun S."/>
            <person name="Lee S.J."/>
            <person name="Kim Y."/>
            <person name="Won Y.J."/>
        </authorList>
    </citation>
    <scope>NUCLEOTIDE SEQUENCE [LARGE SCALE GENOMIC DNA]</scope>
    <source>
        <strain evidence="9">Wonlab-2016</strain>
    </source>
</reference>